<dbReference type="InterPro" id="IPR000731">
    <property type="entry name" value="SSD"/>
</dbReference>
<evidence type="ECO:0000313" key="8">
    <source>
        <dbReference type="EMBL" id="VAV91665.1"/>
    </source>
</evidence>
<feature type="transmembrane region" description="Helical" evidence="6">
    <location>
        <begin position="254"/>
        <end position="277"/>
    </location>
</feature>
<dbReference type="PANTHER" id="PTHR33406">
    <property type="entry name" value="MEMBRANE PROTEIN MJ1562-RELATED"/>
    <property type="match status" value="1"/>
</dbReference>
<feature type="transmembrane region" description="Helical" evidence="6">
    <location>
        <begin position="617"/>
        <end position="634"/>
    </location>
</feature>
<feature type="transmembrane region" description="Helical" evidence="6">
    <location>
        <begin position="211"/>
        <end position="233"/>
    </location>
</feature>
<evidence type="ECO:0000256" key="1">
    <source>
        <dbReference type="ARBA" id="ARBA00004651"/>
    </source>
</evidence>
<feature type="transmembrane region" description="Helical" evidence="6">
    <location>
        <begin position="82"/>
        <end position="100"/>
    </location>
</feature>
<accession>A0A3B0S995</accession>
<feature type="transmembrane region" description="Helical" evidence="6">
    <location>
        <begin position="107"/>
        <end position="130"/>
    </location>
</feature>
<dbReference type="PANTHER" id="PTHR33406:SF13">
    <property type="entry name" value="MEMBRANE PROTEIN YDFJ"/>
    <property type="match status" value="1"/>
</dbReference>
<sequence>NRSVVLDWAATVTGQVGQDPKRWFISVKPVLDFSEIDPSEVALKEAKRIIADPEITRSGKVKIALTGEAALNGEEFQSVTQGAALAGIVSFFLVTIVIWLGMPVARLIIPALSLLVLGFMVNIGFATVAVGSLNMISVAFAVLFIGLGIDYAIHTVLRYWEERVRGRDNLQAIAAAAHHAGPALALCTLTTSLAFLAFVPSDFVGMAQLGIIAAGGIVVALIASLTLIPAVLAKMDITPKEKHLLNTPVLPKPVWQHLRLGTTVFTVLVAIAAIVLLHDVRFDGDPVNLKDPTSPSVVAFKELLKSQPGEAYAAQIIVKDAETAEQLVPRLQQLDSVKSVRWADSFLPARQEAKLQQLSSLAGIVPSGHLQIIDITPAQRRKALSDIQAALLQIEQTSQASEKLRFEAATLRRALIILNIPQPASNETLALLEHDMFLQLPGLLQRLGEMAVTEPLDIQTLDIDIARRYVTGDGRWRLEVIPRDDLGNETALRAFVADVRQIADNVTGTPVEITGAADVVSSAMKMATIIAFGLVLLVLIPVLRSAVSITLVLAPLVLSALLLLAYTVIFKSPFNFANVIVLPLLLGLGVDSAIHYVMRAREDGAKRQVVDTTTPRAVLISAMTTIGSFGTLWLSPHMGMSSMGELLTIAIIITLITTLIVLPQFIAWTIGRGPVAKAAKQPVDDGAHKA</sequence>
<dbReference type="InterPro" id="IPR004869">
    <property type="entry name" value="MMPL_dom"/>
</dbReference>
<dbReference type="AlphaFoldDB" id="A0A3B0S995"/>
<gene>
    <name evidence="8" type="ORF">MNBD_ALPHA08-1198</name>
</gene>
<feature type="domain" description="SSD" evidence="7">
    <location>
        <begin position="114"/>
        <end position="234"/>
    </location>
</feature>
<feature type="transmembrane region" description="Helical" evidence="6">
    <location>
        <begin position="646"/>
        <end position="670"/>
    </location>
</feature>
<feature type="transmembrane region" description="Helical" evidence="6">
    <location>
        <begin position="523"/>
        <end position="543"/>
    </location>
</feature>
<evidence type="ECO:0000256" key="4">
    <source>
        <dbReference type="ARBA" id="ARBA00022989"/>
    </source>
</evidence>
<dbReference type="PROSITE" id="PS50156">
    <property type="entry name" value="SSD"/>
    <property type="match status" value="1"/>
</dbReference>
<evidence type="ECO:0000256" key="2">
    <source>
        <dbReference type="ARBA" id="ARBA00022475"/>
    </source>
</evidence>
<proteinExistence type="predicted"/>
<dbReference type="EMBL" id="UOEC01000092">
    <property type="protein sequence ID" value="VAV91665.1"/>
    <property type="molecule type" value="Genomic_DNA"/>
</dbReference>
<dbReference type="GO" id="GO:0005886">
    <property type="term" value="C:plasma membrane"/>
    <property type="evidence" value="ECO:0007669"/>
    <property type="project" value="UniProtKB-SubCell"/>
</dbReference>
<name>A0A3B0S995_9ZZZZ</name>
<dbReference type="Pfam" id="PF03176">
    <property type="entry name" value="MMPL"/>
    <property type="match status" value="2"/>
</dbReference>
<organism evidence="8">
    <name type="scientific">hydrothermal vent metagenome</name>
    <dbReference type="NCBI Taxonomy" id="652676"/>
    <lineage>
        <taxon>unclassified sequences</taxon>
        <taxon>metagenomes</taxon>
        <taxon>ecological metagenomes</taxon>
    </lineage>
</organism>
<comment type="subcellular location">
    <subcellularLocation>
        <location evidence="1">Cell membrane</location>
        <topology evidence="1">Multi-pass membrane protein</topology>
    </subcellularLocation>
</comment>
<dbReference type="SUPFAM" id="SSF82866">
    <property type="entry name" value="Multidrug efflux transporter AcrB transmembrane domain"/>
    <property type="match status" value="2"/>
</dbReference>
<protein>
    <submittedName>
        <fullName evidence="8">Hopanoid-associated RND transporter, HpnN</fullName>
    </submittedName>
</protein>
<keyword evidence="4 6" id="KW-1133">Transmembrane helix</keyword>
<evidence type="ECO:0000256" key="3">
    <source>
        <dbReference type="ARBA" id="ARBA00022692"/>
    </source>
</evidence>
<keyword evidence="3 6" id="KW-0812">Transmembrane</keyword>
<evidence type="ECO:0000259" key="7">
    <source>
        <dbReference type="PROSITE" id="PS50156"/>
    </source>
</evidence>
<feature type="transmembrane region" description="Helical" evidence="6">
    <location>
        <begin position="172"/>
        <end position="199"/>
    </location>
</feature>
<feature type="transmembrane region" description="Helical" evidence="6">
    <location>
        <begin position="136"/>
        <end position="160"/>
    </location>
</feature>
<reference evidence="8" key="1">
    <citation type="submission" date="2018-06" db="EMBL/GenBank/DDBJ databases">
        <authorList>
            <person name="Zhirakovskaya E."/>
        </authorList>
    </citation>
    <scope>NUCLEOTIDE SEQUENCE</scope>
</reference>
<dbReference type="InterPro" id="IPR050545">
    <property type="entry name" value="Mycobact_MmpL"/>
</dbReference>
<feature type="transmembrane region" description="Helical" evidence="6">
    <location>
        <begin position="576"/>
        <end position="597"/>
    </location>
</feature>
<keyword evidence="5 6" id="KW-0472">Membrane</keyword>
<dbReference type="Gene3D" id="1.20.1640.10">
    <property type="entry name" value="Multidrug efflux transporter AcrB transmembrane domain"/>
    <property type="match status" value="2"/>
</dbReference>
<feature type="transmembrane region" description="Helical" evidence="6">
    <location>
        <begin position="550"/>
        <end position="570"/>
    </location>
</feature>
<keyword evidence="2" id="KW-1003">Cell membrane</keyword>
<evidence type="ECO:0000256" key="5">
    <source>
        <dbReference type="ARBA" id="ARBA00023136"/>
    </source>
</evidence>
<feature type="non-terminal residue" evidence="8">
    <location>
        <position position="1"/>
    </location>
</feature>
<evidence type="ECO:0000256" key="6">
    <source>
        <dbReference type="SAM" id="Phobius"/>
    </source>
</evidence>